<evidence type="ECO:0000256" key="5">
    <source>
        <dbReference type="ARBA" id="ARBA00023004"/>
    </source>
</evidence>
<reference evidence="9" key="1">
    <citation type="submission" date="2016-01" db="EMBL/GenBank/DDBJ databases">
        <authorList>
            <person name="Peeters C."/>
        </authorList>
    </citation>
    <scope>NUCLEOTIDE SEQUENCE [LARGE SCALE GENOMIC DNA]</scope>
    <source>
        <strain evidence="9">LMG 29318</strain>
    </source>
</reference>
<comment type="function">
    <text evidence="7">Specific class of high-redox-potential 4Fe-4S ferredoxins. Functions in anaerobic electron transport in most purple and in some other photosynthetic bacteria and in at least one genus (Paracoccus) of halophilic, denitrifying bacteria.</text>
</comment>
<keyword evidence="10" id="KW-1185">Reference proteome</keyword>
<dbReference type="Gene3D" id="4.10.490.10">
    <property type="entry name" value="High potential iron-sulphur protein"/>
    <property type="match status" value="1"/>
</dbReference>
<keyword evidence="1 7" id="KW-0813">Transport</keyword>
<evidence type="ECO:0000313" key="10">
    <source>
        <dbReference type="Proteomes" id="UP000054870"/>
    </source>
</evidence>
<dbReference type="RefSeq" id="WP_061122967.1">
    <property type="nucleotide sequence ID" value="NZ_FCOF02000003.1"/>
</dbReference>
<dbReference type="InterPro" id="IPR036369">
    <property type="entry name" value="HIPIP_sf"/>
</dbReference>
<evidence type="ECO:0000313" key="9">
    <source>
        <dbReference type="EMBL" id="SAK46971.1"/>
    </source>
</evidence>
<keyword evidence="5 7" id="KW-0408">Iron</keyword>
<keyword evidence="2 7" id="KW-0004">4Fe-4S</keyword>
<dbReference type="GO" id="GO:0051539">
    <property type="term" value="F:4 iron, 4 sulfur cluster binding"/>
    <property type="evidence" value="ECO:0007669"/>
    <property type="project" value="UniProtKB-KW"/>
</dbReference>
<accession>A0A157ZNA8</accession>
<protein>
    <recommendedName>
        <fullName evidence="7">High-potential iron-sulfur protein</fullName>
        <shortName evidence="7">HiPIP</shortName>
    </recommendedName>
</protein>
<dbReference type="Proteomes" id="UP000054870">
    <property type="component" value="Unassembled WGS sequence"/>
</dbReference>
<dbReference type="PROSITE" id="PS51373">
    <property type="entry name" value="HIPIP"/>
    <property type="match status" value="1"/>
</dbReference>
<dbReference type="GO" id="GO:0019646">
    <property type="term" value="P:aerobic electron transport chain"/>
    <property type="evidence" value="ECO:0007669"/>
    <property type="project" value="InterPro"/>
</dbReference>
<dbReference type="GO" id="GO:0009055">
    <property type="term" value="F:electron transfer activity"/>
    <property type="evidence" value="ECO:0007669"/>
    <property type="project" value="InterPro"/>
</dbReference>
<dbReference type="AlphaFoldDB" id="A0A157ZNA8"/>
<keyword evidence="6 7" id="KW-0411">Iron-sulfur</keyword>
<evidence type="ECO:0000256" key="7">
    <source>
        <dbReference type="RuleBase" id="RU000620"/>
    </source>
</evidence>
<dbReference type="InterPro" id="IPR000170">
    <property type="entry name" value="High_potential_FeS_prot"/>
</dbReference>
<sequence length="101" mass="10880">MNPTRRSFMIFSIGMGSALWLTRARADTPHLSESDPAAVAVGYKEDAAKVDKAKYPNYAAGQTCANCSLYQGKSTDAWGGCTLFNDKLVAGKGWCASYTNM</sequence>
<proteinExistence type="inferred from homology"/>
<evidence type="ECO:0000256" key="1">
    <source>
        <dbReference type="ARBA" id="ARBA00022448"/>
    </source>
</evidence>
<dbReference type="Pfam" id="PF01355">
    <property type="entry name" value="HIPIP"/>
    <property type="match status" value="1"/>
</dbReference>
<evidence type="ECO:0000256" key="4">
    <source>
        <dbReference type="ARBA" id="ARBA00022982"/>
    </source>
</evidence>
<comment type="subunit">
    <text evidence="7">Homodimer.</text>
</comment>
<dbReference type="OrthoDB" id="5298540at2"/>
<comment type="similarity">
    <text evidence="7">Belongs to the high-potential iron-sulfur protein (HiPIP) family.</text>
</comment>
<comment type="caution">
    <text evidence="9">The sequence shown here is derived from an EMBL/GenBank/DDBJ whole genome shotgun (WGS) entry which is preliminary data.</text>
</comment>
<evidence type="ECO:0000256" key="2">
    <source>
        <dbReference type="ARBA" id="ARBA00022485"/>
    </source>
</evidence>
<dbReference type="GO" id="GO:0046872">
    <property type="term" value="F:metal ion binding"/>
    <property type="evidence" value="ECO:0007669"/>
    <property type="project" value="UniProtKB-KW"/>
</dbReference>
<name>A0A157ZNA8_9BURK</name>
<feature type="domain" description="High potential iron-sulfur proteins family profile" evidence="8">
    <location>
        <begin position="25"/>
        <end position="101"/>
    </location>
</feature>
<keyword evidence="3 7" id="KW-0479">Metal-binding</keyword>
<dbReference type="SUPFAM" id="SSF57652">
    <property type="entry name" value="HIPIP (high potential iron protein)"/>
    <property type="match status" value="1"/>
</dbReference>
<keyword evidence="4 7" id="KW-0249">Electron transport</keyword>
<evidence type="ECO:0000256" key="3">
    <source>
        <dbReference type="ARBA" id="ARBA00022723"/>
    </source>
</evidence>
<evidence type="ECO:0000259" key="8">
    <source>
        <dbReference type="PROSITE" id="PS51373"/>
    </source>
</evidence>
<evidence type="ECO:0000256" key="6">
    <source>
        <dbReference type="ARBA" id="ARBA00023014"/>
    </source>
</evidence>
<gene>
    <name evidence="9" type="ORF">AWB75_01003</name>
</gene>
<dbReference type="EMBL" id="FCOF02000003">
    <property type="protein sequence ID" value="SAK46971.1"/>
    <property type="molecule type" value="Genomic_DNA"/>
</dbReference>
<organism evidence="9 10">
    <name type="scientific">Caballeronia catudaia</name>
    <dbReference type="NCBI Taxonomy" id="1777136"/>
    <lineage>
        <taxon>Bacteria</taxon>
        <taxon>Pseudomonadati</taxon>
        <taxon>Pseudomonadota</taxon>
        <taxon>Betaproteobacteria</taxon>
        <taxon>Burkholderiales</taxon>
        <taxon>Burkholderiaceae</taxon>
        <taxon>Caballeronia</taxon>
    </lineage>
</organism>